<organism evidence="2 3">
    <name type="scientific">Dissostichus mawsoni</name>
    <name type="common">Antarctic cod</name>
    <dbReference type="NCBI Taxonomy" id="36200"/>
    <lineage>
        <taxon>Eukaryota</taxon>
        <taxon>Metazoa</taxon>
        <taxon>Chordata</taxon>
        <taxon>Craniata</taxon>
        <taxon>Vertebrata</taxon>
        <taxon>Euteleostomi</taxon>
        <taxon>Actinopterygii</taxon>
        <taxon>Neopterygii</taxon>
        <taxon>Teleostei</taxon>
        <taxon>Neoteleostei</taxon>
        <taxon>Acanthomorphata</taxon>
        <taxon>Eupercaria</taxon>
        <taxon>Perciformes</taxon>
        <taxon>Notothenioidei</taxon>
        <taxon>Nototheniidae</taxon>
        <taxon>Dissostichus</taxon>
    </lineage>
</organism>
<evidence type="ECO:0000313" key="2">
    <source>
        <dbReference type="EMBL" id="KAF3837575.1"/>
    </source>
</evidence>
<feature type="compositionally biased region" description="Basic and acidic residues" evidence="1">
    <location>
        <begin position="111"/>
        <end position="127"/>
    </location>
</feature>
<dbReference type="AlphaFoldDB" id="A0A7J5XKF7"/>
<dbReference type="EMBL" id="JAAKFY010000023">
    <property type="protein sequence ID" value="KAF3837575.1"/>
    <property type="molecule type" value="Genomic_DNA"/>
</dbReference>
<evidence type="ECO:0000256" key="1">
    <source>
        <dbReference type="SAM" id="MobiDB-lite"/>
    </source>
</evidence>
<feature type="region of interest" description="Disordered" evidence="1">
    <location>
        <begin position="87"/>
        <end position="127"/>
    </location>
</feature>
<proteinExistence type="predicted"/>
<name>A0A7J5XKF7_DISMA</name>
<evidence type="ECO:0000313" key="3">
    <source>
        <dbReference type="Proteomes" id="UP000518266"/>
    </source>
</evidence>
<keyword evidence="3" id="KW-1185">Reference proteome</keyword>
<reference evidence="2 3" key="1">
    <citation type="submission" date="2020-03" db="EMBL/GenBank/DDBJ databases">
        <title>Dissostichus mawsoni Genome sequencing and assembly.</title>
        <authorList>
            <person name="Park H."/>
        </authorList>
    </citation>
    <scope>NUCLEOTIDE SEQUENCE [LARGE SCALE GENOMIC DNA]</scope>
    <source>
        <strain evidence="2">DM0001</strain>
        <tissue evidence="2">Muscle</tissue>
    </source>
</reference>
<accession>A0A7J5XKF7</accession>
<protein>
    <submittedName>
        <fullName evidence="2">Uncharacterized protein</fullName>
    </submittedName>
</protein>
<dbReference type="Proteomes" id="UP000518266">
    <property type="component" value="Unassembled WGS sequence"/>
</dbReference>
<sequence length="180" mass="19810">MNVFVAPPSFAPPSSAHQDLVTRFDSVFAAGRQVGVHDYGMSRSNARSKQSSSLGLSLHMDLASFGDPPEDLSKALALPQSVQPFLGTKLRRGEGEPTSVLTEGGASEEGGGAREREAGRERLKSQKQEVEERAAYLSRQVCAAVEMMERLKKDLEGKDQELNERQQSVPAHFHYYIYTL</sequence>
<gene>
    <name evidence="2" type="ORF">F7725_005039</name>
</gene>
<dbReference type="OrthoDB" id="6482165at2759"/>
<comment type="caution">
    <text evidence="2">The sequence shown here is derived from an EMBL/GenBank/DDBJ whole genome shotgun (WGS) entry which is preliminary data.</text>
</comment>